<keyword evidence="3" id="KW-1133">Transmembrane helix</keyword>
<dbReference type="Proteomes" id="UP000019439">
    <property type="component" value="Chromosome"/>
</dbReference>
<reference evidence="5 6" key="1">
    <citation type="journal article" date="2014" name="Genome Announc.">
        <title>Genome Sequence of Yersinia similis Y228T, a Member of the Yersinia pseudotuberculosis Complex.</title>
        <authorList>
            <person name="Sprague L.D."/>
            <person name="Neubauer H."/>
        </authorList>
    </citation>
    <scope>NUCLEOTIDE SEQUENCE [LARGE SCALE GENOMIC DNA]</scope>
    <source>
        <strain evidence="5 6">228</strain>
    </source>
</reference>
<dbReference type="GeneID" id="96662769"/>
<evidence type="ECO:0000256" key="1">
    <source>
        <dbReference type="ARBA" id="ARBA00023125"/>
    </source>
</evidence>
<feature type="DNA-binding region" description="OmpR/PhoB-type" evidence="2">
    <location>
        <begin position="3"/>
        <end position="103"/>
    </location>
</feature>
<keyword evidence="6" id="KW-1185">Reference proteome</keyword>
<feature type="transmembrane region" description="Helical" evidence="3">
    <location>
        <begin position="198"/>
        <end position="221"/>
    </location>
</feature>
<dbReference type="CDD" id="cd00383">
    <property type="entry name" value="trans_reg_C"/>
    <property type="match status" value="1"/>
</dbReference>
<dbReference type="EMBL" id="CP007230">
    <property type="protein sequence ID" value="AHK18562.1"/>
    <property type="molecule type" value="Genomic_DNA"/>
</dbReference>
<evidence type="ECO:0000259" key="4">
    <source>
        <dbReference type="PROSITE" id="PS51755"/>
    </source>
</evidence>
<protein>
    <submittedName>
        <fullName evidence="5">Regulatory protein</fullName>
    </submittedName>
</protein>
<dbReference type="PROSITE" id="PS51755">
    <property type="entry name" value="OMPR_PHOB"/>
    <property type="match status" value="1"/>
</dbReference>
<keyword evidence="1 2" id="KW-0238">DNA-binding</keyword>
<proteinExistence type="predicted"/>
<keyword evidence="3" id="KW-0472">Membrane</keyword>
<evidence type="ECO:0000313" key="5">
    <source>
        <dbReference type="EMBL" id="AHK18562.1"/>
    </source>
</evidence>
<dbReference type="RefSeq" id="WP_025381365.1">
    <property type="nucleotide sequence ID" value="NZ_CGBP01000037.1"/>
</dbReference>
<dbReference type="InterPro" id="IPR016032">
    <property type="entry name" value="Sig_transdc_resp-reg_C-effctor"/>
</dbReference>
<organism evidence="5 6">
    <name type="scientific">Yersinia similis</name>
    <dbReference type="NCBI Taxonomy" id="367190"/>
    <lineage>
        <taxon>Bacteria</taxon>
        <taxon>Pseudomonadati</taxon>
        <taxon>Pseudomonadota</taxon>
        <taxon>Gammaproteobacteria</taxon>
        <taxon>Enterobacterales</taxon>
        <taxon>Yersiniaceae</taxon>
        <taxon>Yersinia</taxon>
    </lineage>
</organism>
<sequence>MNKQSYIVNGWLIDLTSGFITHQNTKEKKRLGEYQLKLINVLLEHAGEILSRDELTNLVWKRRVIGNNSLPNAIHTLRVALGDENKQQRIIQTIPKIGYLLDTSYCEIINITKKEEAGEQAALNSINDQEIAVQQSATTLNEGVSTGSADIANIAIANTGDKPEYTAITESVTPTQTGQVAVDHQQVLATKRPSWNIFSYWGLTIIALLIFITAVAIYRLFPQNKGVNYTAIEQDQEAYSNIRLFQLVDSALSLQQEEKLNQRLKDTLYTINKQSKAKNMNINIYYYVSLRRLEFTFSVESQCENKQLGMTIYHWRQNSQLLNNLIYREMERKINEMVNC</sequence>
<dbReference type="InterPro" id="IPR036388">
    <property type="entry name" value="WH-like_DNA-bd_sf"/>
</dbReference>
<keyword evidence="3" id="KW-0812">Transmembrane</keyword>
<dbReference type="Gene3D" id="1.10.10.10">
    <property type="entry name" value="Winged helix-like DNA-binding domain superfamily/Winged helix DNA-binding domain"/>
    <property type="match status" value="1"/>
</dbReference>
<name>A0ABM5PV95_9GAMM</name>
<evidence type="ECO:0000313" key="6">
    <source>
        <dbReference type="Proteomes" id="UP000019439"/>
    </source>
</evidence>
<gene>
    <name evidence="5" type="ORF">BF17_03800</name>
</gene>
<feature type="domain" description="OmpR/PhoB-type" evidence="4">
    <location>
        <begin position="3"/>
        <end position="103"/>
    </location>
</feature>
<dbReference type="InterPro" id="IPR001867">
    <property type="entry name" value="OmpR/PhoB-type_DNA-bd"/>
</dbReference>
<dbReference type="Pfam" id="PF00486">
    <property type="entry name" value="Trans_reg_C"/>
    <property type="match status" value="1"/>
</dbReference>
<accession>A0ABM5PV95</accession>
<dbReference type="SMART" id="SM00862">
    <property type="entry name" value="Trans_reg_C"/>
    <property type="match status" value="1"/>
</dbReference>
<evidence type="ECO:0000256" key="3">
    <source>
        <dbReference type="SAM" id="Phobius"/>
    </source>
</evidence>
<evidence type="ECO:0000256" key="2">
    <source>
        <dbReference type="PROSITE-ProRule" id="PRU01091"/>
    </source>
</evidence>
<dbReference type="SUPFAM" id="SSF46894">
    <property type="entry name" value="C-terminal effector domain of the bipartite response regulators"/>
    <property type="match status" value="1"/>
</dbReference>